<name>A0A438IUS1_VITVI</name>
<dbReference type="Proteomes" id="UP000288805">
    <property type="component" value="Unassembled WGS sequence"/>
</dbReference>
<gene>
    <name evidence="1" type="primary">VvCHDp000326_4</name>
    <name evidence="1" type="ORF">CK203_036998</name>
</gene>
<accession>A0A438IUS1</accession>
<evidence type="ECO:0000313" key="1">
    <source>
        <dbReference type="EMBL" id="RVX00490.1"/>
    </source>
</evidence>
<organism evidence="1 2">
    <name type="scientific">Vitis vinifera</name>
    <name type="common">Grape</name>
    <dbReference type="NCBI Taxonomy" id="29760"/>
    <lineage>
        <taxon>Eukaryota</taxon>
        <taxon>Viridiplantae</taxon>
        <taxon>Streptophyta</taxon>
        <taxon>Embryophyta</taxon>
        <taxon>Tracheophyta</taxon>
        <taxon>Spermatophyta</taxon>
        <taxon>Magnoliopsida</taxon>
        <taxon>eudicotyledons</taxon>
        <taxon>Gunneridae</taxon>
        <taxon>Pentapetalae</taxon>
        <taxon>rosids</taxon>
        <taxon>Vitales</taxon>
        <taxon>Vitaceae</taxon>
        <taxon>Viteae</taxon>
        <taxon>Vitis</taxon>
    </lineage>
</organism>
<reference evidence="1 2" key="1">
    <citation type="journal article" date="2018" name="PLoS Genet.">
        <title>Population sequencing reveals clonal diversity and ancestral inbreeding in the grapevine cultivar Chardonnay.</title>
        <authorList>
            <person name="Roach M.J."/>
            <person name="Johnson D.L."/>
            <person name="Bohlmann J."/>
            <person name="van Vuuren H.J."/>
            <person name="Jones S.J."/>
            <person name="Pretorius I.S."/>
            <person name="Schmidt S.A."/>
            <person name="Borneman A.R."/>
        </authorList>
    </citation>
    <scope>NUCLEOTIDE SEQUENCE [LARGE SCALE GENOMIC DNA]</scope>
    <source>
        <strain evidence="2">cv. Chardonnay</strain>
        <tissue evidence="1">Leaf</tissue>
    </source>
</reference>
<dbReference type="EMBL" id="QGNW01000081">
    <property type="protein sequence ID" value="RVX00490.1"/>
    <property type="molecule type" value="Genomic_DNA"/>
</dbReference>
<comment type="caution">
    <text evidence="1">The sequence shown here is derived from an EMBL/GenBank/DDBJ whole genome shotgun (WGS) entry which is preliminary data.</text>
</comment>
<evidence type="ECO:0000313" key="2">
    <source>
        <dbReference type="Proteomes" id="UP000288805"/>
    </source>
</evidence>
<proteinExistence type="predicted"/>
<protein>
    <submittedName>
        <fullName evidence="1">Twinkle-like protein, chloroplastic/mitochondrial</fullName>
    </submittedName>
</protein>
<sequence>MCEREKERVGRAFPSCSGGSDHGALLMNEHSVDALFAALSQTPSLRPSNASSSTTEASHLLFTHHPHGLQTPPQTHSFHAASQVKPFLARHHLRLSFKTQLQNPPNLPQNLRLTLYFPFQSPRTRGGSLGSILKGEEEVPKFAVPCKEKCKGGDSMEKSLSLFITLDGDYAVWVCHQGKCGWRGNIRAFVNDSSSYGRLNQITKIKPKREITEKSLGLKPLCSEVCLFTCLIANDLDWVV</sequence>
<dbReference type="AlphaFoldDB" id="A0A438IUS1"/>